<evidence type="ECO:0000313" key="4">
    <source>
        <dbReference type="Proteomes" id="UP000199513"/>
    </source>
</evidence>
<name>A0A1I2I3W2_9BACT</name>
<evidence type="ECO:0000259" key="2">
    <source>
        <dbReference type="Pfam" id="PF13175"/>
    </source>
</evidence>
<dbReference type="Proteomes" id="UP000199513">
    <property type="component" value="Unassembled WGS sequence"/>
</dbReference>
<sequence>MIFFFLPLQARLARVFLCILLKSFVLYFLEMLCKHTNFSPRKNKIENQIRNLEIQNFKSIKHMQLACNGGDIFIGEPNTGKSNILEALSLLGVIAMPDSLSQMIRLEKTSNLFYDEITENTISVIADNIEARLSYSKFV</sequence>
<organism evidence="3 4">
    <name type="scientific">Thermoflexibacter ruber</name>
    <dbReference type="NCBI Taxonomy" id="1003"/>
    <lineage>
        <taxon>Bacteria</taxon>
        <taxon>Pseudomonadati</taxon>
        <taxon>Bacteroidota</taxon>
        <taxon>Cytophagia</taxon>
        <taxon>Cytophagales</taxon>
        <taxon>Thermoflexibacteraceae</taxon>
        <taxon>Thermoflexibacter</taxon>
    </lineage>
</organism>
<evidence type="ECO:0000313" key="3">
    <source>
        <dbReference type="EMBL" id="SFF36300.1"/>
    </source>
</evidence>
<dbReference type="STRING" id="1003.SAMN04488541_102838"/>
<reference evidence="4" key="1">
    <citation type="submission" date="2016-10" db="EMBL/GenBank/DDBJ databases">
        <authorList>
            <person name="Varghese N."/>
            <person name="Submissions S."/>
        </authorList>
    </citation>
    <scope>NUCLEOTIDE SEQUENCE [LARGE SCALE GENOMIC DNA]</scope>
    <source>
        <strain>GEY</strain>
        <strain evidence="4">DSM 9560</strain>
    </source>
</reference>
<dbReference type="AlphaFoldDB" id="A0A1I2I3W2"/>
<evidence type="ECO:0000256" key="1">
    <source>
        <dbReference type="SAM" id="Phobius"/>
    </source>
</evidence>
<keyword evidence="1" id="KW-1133">Transmembrane helix</keyword>
<keyword evidence="4" id="KW-1185">Reference proteome</keyword>
<feature type="domain" description="Endonuclease GajA/Old nuclease/RecF-like AAA" evidence="2">
    <location>
        <begin position="49"/>
        <end position="91"/>
    </location>
</feature>
<proteinExistence type="predicted"/>
<keyword evidence="1" id="KW-0812">Transmembrane</keyword>
<accession>A0A1I2I3W2</accession>
<dbReference type="InterPro" id="IPR027417">
    <property type="entry name" value="P-loop_NTPase"/>
</dbReference>
<protein>
    <recommendedName>
        <fullName evidence="2">Endonuclease GajA/Old nuclease/RecF-like AAA domain-containing protein</fullName>
    </recommendedName>
</protein>
<feature type="transmembrane region" description="Helical" evidence="1">
    <location>
        <begin position="12"/>
        <end position="33"/>
    </location>
</feature>
<dbReference type="Gene3D" id="3.40.50.300">
    <property type="entry name" value="P-loop containing nucleotide triphosphate hydrolases"/>
    <property type="match status" value="1"/>
</dbReference>
<dbReference type="Pfam" id="PF13175">
    <property type="entry name" value="AAA_15"/>
    <property type="match status" value="1"/>
</dbReference>
<gene>
    <name evidence="3" type="ORF">SAMN04488541_102838</name>
</gene>
<dbReference type="EMBL" id="FONY01000028">
    <property type="protein sequence ID" value="SFF36300.1"/>
    <property type="molecule type" value="Genomic_DNA"/>
</dbReference>
<keyword evidence="1" id="KW-0472">Membrane</keyword>
<dbReference type="InterPro" id="IPR041685">
    <property type="entry name" value="AAA_GajA/Old/RecF-like"/>
</dbReference>